<name>A0A2H9TKS0_9FUNG</name>
<dbReference type="OrthoDB" id="1284551at2759"/>
<dbReference type="InterPro" id="IPR001680">
    <property type="entry name" value="WD40_rpt"/>
</dbReference>
<dbReference type="SUPFAM" id="SSF50978">
    <property type="entry name" value="WD40 repeat-like"/>
    <property type="match status" value="1"/>
</dbReference>
<keyword evidence="1 3" id="KW-0853">WD repeat</keyword>
<dbReference type="InterPro" id="IPR045159">
    <property type="entry name" value="DCAF7-like"/>
</dbReference>
<evidence type="ECO:0000256" key="3">
    <source>
        <dbReference type="PROSITE-ProRule" id="PRU00221"/>
    </source>
</evidence>
<reference evidence="4 5" key="1">
    <citation type="submission" date="2016-10" db="EMBL/GenBank/DDBJ databases">
        <title>The genome of Paramicrosporidium saccamoebae is the missing link in understanding Cryptomycota and Microsporidia evolution.</title>
        <authorList>
            <person name="Quandt C.A."/>
            <person name="Beaudet D."/>
            <person name="Corsaro D."/>
            <person name="Michel R."/>
            <person name="Corradi N."/>
            <person name="James T."/>
        </authorList>
    </citation>
    <scope>NUCLEOTIDE SEQUENCE [LARGE SCALE GENOMIC DNA]</scope>
    <source>
        <strain evidence="4 5">KSL3</strain>
    </source>
</reference>
<comment type="caution">
    <text evidence="4">The sequence shown here is derived from an EMBL/GenBank/DDBJ whole genome shotgun (WGS) entry which is preliminary data.</text>
</comment>
<dbReference type="Pfam" id="PF00400">
    <property type="entry name" value="WD40"/>
    <property type="match status" value="3"/>
</dbReference>
<evidence type="ECO:0000256" key="1">
    <source>
        <dbReference type="ARBA" id="ARBA00022574"/>
    </source>
</evidence>
<protein>
    <submittedName>
        <fullName evidence="4">Uncharacterized protein</fullName>
    </submittedName>
</protein>
<dbReference type="STRING" id="1246581.A0A2H9TKS0"/>
<evidence type="ECO:0000256" key="2">
    <source>
        <dbReference type="ARBA" id="ARBA00022737"/>
    </source>
</evidence>
<dbReference type="Gene3D" id="2.130.10.10">
    <property type="entry name" value="YVTN repeat-like/Quinoprotein amine dehydrogenase"/>
    <property type="match status" value="1"/>
</dbReference>
<organism evidence="4 5">
    <name type="scientific">Paramicrosporidium saccamoebae</name>
    <dbReference type="NCBI Taxonomy" id="1246581"/>
    <lineage>
        <taxon>Eukaryota</taxon>
        <taxon>Fungi</taxon>
        <taxon>Fungi incertae sedis</taxon>
        <taxon>Cryptomycota</taxon>
        <taxon>Cryptomycota incertae sedis</taxon>
        <taxon>Paramicrosporidium</taxon>
    </lineage>
</organism>
<sequence>MKRKSTAWPHYACDWSSASFCTLAVGSFLPSSHNYIQVLSLPSPSSSEFQVTVDALPIEYVATKLLWSPGKLKGGEYLAASGDGVYIWKVGEPGYTLTGRLVSRQTPRRASEDFGAMDRNGDTNPPAPVTSFDWNKLDPTLLVTASYDTTCTVWCLETGSIRTQLIAHDKEVFDVSFSPVSTDTFVSVGADGSLRLFDTRTLDHSTIIYESADARPLLRVQWNPNDPNYLATFAADSSKAVVMDIRMPSVPAAELMDHSGPVVALRWSPSSSSHIMTADENTLRLWDLAEYDKLPGCKWAFEGSSLAMAENGTDSMLDPVPLQSILWTASSPDWIGVTSTDQITIMRI</sequence>
<keyword evidence="5" id="KW-1185">Reference proteome</keyword>
<dbReference type="PANTHER" id="PTHR19919">
    <property type="entry name" value="WD REPEAT CONTAINING PROTEIN"/>
    <property type="match status" value="1"/>
</dbReference>
<evidence type="ECO:0000313" key="5">
    <source>
        <dbReference type="Proteomes" id="UP000240830"/>
    </source>
</evidence>
<dbReference type="SMART" id="SM00320">
    <property type="entry name" value="WD40"/>
    <property type="match status" value="4"/>
</dbReference>
<dbReference type="AlphaFoldDB" id="A0A2H9TKS0"/>
<dbReference type="InterPro" id="IPR015943">
    <property type="entry name" value="WD40/YVTN_repeat-like_dom_sf"/>
</dbReference>
<dbReference type="EMBL" id="MTSL01000128">
    <property type="protein sequence ID" value="PJF18351.1"/>
    <property type="molecule type" value="Genomic_DNA"/>
</dbReference>
<evidence type="ECO:0000313" key="4">
    <source>
        <dbReference type="EMBL" id="PJF18351.1"/>
    </source>
</evidence>
<feature type="repeat" description="WD" evidence="3">
    <location>
        <begin position="255"/>
        <end position="288"/>
    </location>
</feature>
<accession>A0A2H9TKS0</accession>
<dbReference type="PROSITE" id="PS50082">
    <property type="entry name" value="WD_REPEATS_2"/>
    <property type="match status" value="2"/>
</dbReference>
<feature type="repeat" description="WD" evidence="3">
    <location>
        <begin position="165"/>
        <end position="207"/>
    </location>
</feature>
<dbReference type="PROSITE" id="PS50294">
    <property type="entry name" value="WD_REPEATS_REGION"/>
    <property type="match status" value="1"/>
</dbReference>
<dbReference type="InterPro" id="IPR036322">
    <property type="entry name" value="WD40_repeat_dom_sf"/>
</dbReference>
<gene>
    <name evidence="4" type="ORF">PSACC_01842</name>
</gene>
<dbReference type="Proteomes" id="UP000240830">
    <property type="component" value="Unassembled WGS sequence"/>
</dbReference>
<keyword evidence="2" id="KW-0677">Repeat</keyword>
<proteinExistence type="predicted"/>